<evidence type="ECO:0000259" key="1">
    <source>
        <dbReference type="Pfam" id="PF12762"/>
    </source>
</evidence>
<dbReference type="Pfam" id="PF12762">
    <property type="entry name" value="DDE_Tnp_IS1595"/>
    <property type="match status" value="1"/>
</dbReference>
<reference evidence="3" key="1">
    <citation type="journal article" date="2019" name="Int. J. Syst. Evol. Microbiol.">
        <title>The Global Catalogue of Microorganisms (GCM) 10K type strain sequencing project: providing services to taxonomists for standard genome sequencing and annotation.</title>
        <authorList>
            <consortium name="The Broad Institute Genomics Platform"/>
            <consortium name="The Broad Institute Genome Sequencing Center for Infectious Disease"/>
            <person name="Wu L."/>
            <person name="Ma J."/>
        </authorList>
    </citation>
    <scope>NUCLEOTIDE SEQUENCE [LARGE SCALE GENOMIC DNA]</scope>
    <source>
        <strain evidence="3">JCM 18285</strain>
    </source>
</reference>
<dbReference type="InterPro" id="IPR024445">
    <property type="entry name" value="Tnp_ISXO2-like"/>
</dbReference>
<keyword evidence="3" id="KW-1185">Reference proteome</keyword>
<evidence type="ECO:0000313" key="3">
    <source>
        <dbReference type="Proteomes" id="UP001501302"/>
    </source>
</evidence>
<sequence>MKVLETHKSEDVNTTITNSFEEMSIVFSDKSTSYVDISDYVEMHITEKSNRETKITTLKWGHIAISNAKRTLLWIYHKIKGKYLQNYLDEFVYKLNRRYFGENLFDRLVLAVSSQYWHKSV</sequence>
<organism evidence="2 3">
    <name type="scientific">Algibacter agarivorans</name>
    <dbReference type="NCBI Taxonomy" id="1109741"/>
    <lineage>
        <taxon>Bacteria</taxon>
        <taxon>Pseudomonadati</taxon>
        <taxon>Bacteroidota</taxon>
        <taxon>Flavobacteriia</taxon>
        <taxon>Flavobacteriales</taxon>
        <taxon>Flavobacteriaceae</taxon>
        <taxon>Algibacter</taxon>
    </lineage>
</organism>
<evidence type="ECO:0000313" key="2">
    <source>
        <dbReference type="EMBL" id="GAA4950729.1"/>
    </source>
</evidence>
<dbReference type="EMBL" id="BAABJJ010000036">
    <property type="protein sequence ID" value="GAA4950729.1"/>
    <property type="molecule type" value="Genomic_DNA"/>
</dbReference>
<feature type="domain" description="ISXO2-like transposase" evidence="1">
    <location>
        <begin position="2"/>
        <end position="96"/>
    </location>
</feature>
<accession>A0ABP9GRW7</accession>
<name>A0ABP9GRW7_9FLAO</name>
<comment type="caution">
    <text evidence="2">The sequence shown here is derived from an EMBL/GenBank/DDBJ whole genome shotgun (WGS) entry which is preliminary data.</text>
</comment>
<dbReference type="Proteomes" id="UP001501302">
    <property type="component" value="Unassembled WGS sequence"/>
</dbReference>
<protein>
    <recommendedName>
        <fullName evidence="1">ISXO2-like transposase domain-containing protein</fullName>
    </recommendedName>
</protein>
<gene>
    <name evidence="2" type="ORF">GCM10023314_25070</name>
</gene>
<proteinExistence type="predicted"/>